<name>A0A4C1XWZ8_EUMVA</name>
<organism evidence="2 3">
    <name type="scientific">Eumeta variegata</name>
    <name type="common">Bagworm moth</name>
    <name type="synonym">Eumeta japonica</name>
    <dbReference type="NCBI Taxonomy" id="151549"/>
    <lineage>
        <taxon>Eukaryota</taxon>
        <taxon>Metazoa</taxon>
        <taxon>Ecdysozoa</taxon>
        <taxon>Arthropoda</taxon>
        <taxon>Hexapoda</taxon>
        <taxon>Insecta</taxon>
        <taxon>Pterygota</taxon>
        <taxon>Neoptera</taxon>
        <taxon>Endopterygota</taxon>
        <taxon>Lepidoptera</taxon>
        <taxon>Glossata</taxon>
        <taxon>Ditrysia</taxon>
        <taxon>Tineoidea</taxon>
        <taxon>Psychidae</taxon>
        <taxon>Oiketicinae</taxon>
        <taxon>Eumeta</taxon>
    </lineage>
</organism>
<evidence type="ECO:0000313" key="2">
    <source>
        <dbReference type="EMBL" id="GBP68086.1"/>
    </source>
</evidence>
<evidence type="ECO:0000256" key="1">
    <source>
        <dbReference type="SAM" id="SignalP"/>
    </source>
</evidence>
<evidence type="ECO:0008006" key="4">
    <source>
        <dbReference type="Google" id="ProtNLM"/>
    </source>
</evidence>
<evidence type="ECO:0000313" key="3">
    <source>
        <dbReference type="Proteomes" id="UP000299102"/>
    </source>
</evidence>
<dbReference type="Proteomes" id="UP000299102">
    <property type="component" value="Unassembled WGS sequence"/>
</dbReference>
<feature type="signal peptide" evidence="1">
    <location>
        <begin position="1"/>
        <end position="16"/>
    </location>
</feature>
<sequence length="182" mass="21076">MDNLLLHVMFLNYVNCLGIDGFSYGYKIVETKSKQPEFTSSGTTAALSAELSLDDFDANEKRIWSMKYIQRANLWRPYRSIYIFTNDKAEATPAFLKGDMMYAFANETDCAMFMSEYSQDWFKDFQLANFDVKDEPRSSQPVTDKVDAILEKSEQDRHISSYNIAEELELEHKTVLTHLKKA</sequence>
<dbReference type="OrthoDB" id="10032414at2759"/>
<keyword evidence="1" id="KW-0732">Signal</keyword>
<reference evidence="2 3" key="1">
    <citation type="journal article" date="2019" name="Commun. Biol.">
        <title>The bagworm genome reveals a unique fibroin gene that provides high tensile strength.</title>
        <authorList>
            <person name="Kono N."/>
            <person name="Nakamura H."/>
            <person name="Ohtoshi R."/>
            <person name="Tomita M."/>
            <person name="Numata K."/>
            <person name="Arakawa K."/>
        </authorList>
    </citation>
    <scope>NUCLEOTIDE SEQUENCE [LARGE SCALE GENOMIC DNA]</scope>
</reference>
<protein>
    <recommendedName>
        <fullName evidence="4">Mariner Mos1 transposase</fullName>
    </recommendedName>
</protein>
<proteinExistence type="predicted"/>
<dbReference type="AlphaFoldDB" id="A0A4C1XWZ8"/>
<keyword evidence="3" id="KW-1185">Reference proteome</keyword>
<dbReference type="EMBL" id="BGZK01001000">
    <property type="protein sequence ID" value="GBP68086.1"/>
    <property type="molecule type" value="Genomic_DNA"/>
</dbReference>
<accession>A0A4C1XWZ8</accession>
<comment type="caution">
    <text evidence="2">The sequence shown here is derived from an EMBL/GenBank/DDBJ whole genome shotgun (WGS) entry which is preliminary data.</text>
</comment>
<gene>
    <name evidence="2" type="ORF">EVAR_45374_1</name>
</gene>
<feature type="chain" id="PRO_5020023982" description="Mariner Mos1 transposase" evidence="1">
    <location>
        <begin position="17"/>
        <end position="182"/>
    </location>
</feature>